<evidence type="ECO:0000313" key="2">
    <source>
        <dbReference type="EMBL" id="KAF6104311.1"/>
    </source>
</evidence>
<sequence length="121" mass="13974">MKVWKNYTPEDAIAAIEKGTKAIKPETVNPCQRKLCLRVVHDFTKFMVEPIKEFTEEIVDMIKKRWGIRSFLDMDLGEIQELTDTTAEELTEDNLMEMSASEPGQTVRKTQKKQSQKTNGH</sequence>
<evidence type="ECO:0000256" key="1">
    <source>
        <dbReference type="SAM" id="MobiDB-lite"/>
    </source>
</evidence>
<comment type="caution">
    <text evidence="2">The sequence shown here is derived from an EMBL/GenBank/DDBJ whole genome shotgun (WGS) entry which is preliminary data.</text>
</comment>
<proteinExistence type="predicted"/>
<dbReference type="EMBL" id="JABVXQ010000006">
    <property type="protein sequence ID" value="KAF6104311.1"/>
    <property type="molecule type" value="Genomic_DNA"/>
</dbReference>
<feature type="region of interest" description="Disordered" evidence="1">
    <location>
        <begin position="90"/>
        <end position="121"/>
    </location>
</feature>
<gene>
    <name evidence="2" type="ORF">HJG60_011286</name>
</gene>
<name>A0A834A7D5_9CHIR</name>
<protein>
    <submittedName>
        <fullName evidence="2">Uncharacterized protein</fullName>
    </submittedName>
</protein>
<evidence type="ECO:0000313" key="3">
    <source>
        <dbReference type="Proteomes" id="UP000664940"/>
    </source>
</evidence>
<reference evidence="2 3" key="1">
    <citation type="journal article" date="2020" name="Nature">
        <title>Six reference-quality genomes reveal evolution of bat adaptations.</title>
        <authorList>
            <person name="Jebb D."/>
            <person name="Huang Z."/>
            <person name="Pippel M."/>
            <person name="Hughes G.M."/>
            <person name="Lavrichenko K."/>
            <person name="Devanna P."/>
            <person name="Winkler S."/>
            <person name="Jermiin L.S."/>
            <person name="Skirmuntt E.C."/>
            <person name="Katzourakis A."/>
            <person name="Burkitt-Gray L."/>
            <person name="Ray D.A."/>
            <person name="Sullivan K.A.M."/>
            <person name="Roscito J.G."/>
            <person name="Kirilenko B.M."/>
            <person name="Davalos L.M."/>
            <person name="Corthals A.P."/>
            <person name="Power M.L."/>
            <person name="Jones G."/>
            <person name="Ransome R.D."/>
            <person name="Dechmann D.K.N."/>
            <person name="Locatelli A.G."/>
            <person name="Puechmaille S.J."/>
            <person name="Fedrigo O."/>
            <person name="Jarvis E.D."/>
            <person name="Hiller M."/>
            <person name="Vernes S.C."/>
            <person name="Myers E.W."/>
            <person name="Teeling E.C."/>
        </authorList>
    </citation>
    <scope>NUCLEOTIDE SEQUENCE [LARGE SCALE GENOMIC DNA]</scope>
    <source>
        <strain evidence="2">Bat1K_MPI-CBG_1</strain>
    </source>
</reference>
<feature type="compositionally biased region" description="Basic residues" evidence="1">
    <location>
        <begin position="109"/>
        <end position="121"/>
    </location>
</feature>
<organism evidence="2 3">
    <name type="scientific">Phyllostomus discolor</name>
    <name type="common">pale spear-nosed bat</name>
    <dbReference type="NCBI Taxonomy" id="89673"/>
    <lineage>
        <taxon>Eukaryota</taxon>
        <taxon>Metazoa</taxon>
        <taxon>Chordata</taxon>
        <taxon>Craniata</taxon>
        <taxon>Vertebrata</taxon>
        <taxon>Euteleostomi</taxon>
        <taxon>Mammalia</taxon>
        <taxon>Eutheria</taxon>
        <taxon>Laurasiatheria</taxon>
        <taxon>Chiroptera</taxon>
        <taxon>Yangochiroptera</taxon>
        <taxon>Phyllostomidae</taxon>
        <taxon>Phyllostominae</taxon>
        <taxon>Phyllostomus</taxon>
    </lineage>
</organism>
<dbReference type="Proteomes" id="UP000664940">
    <property type="component" value="Unassembled WGS sequence"/>
</dbReference>
<accession>A0A834A7D5</accession>
<dbReference type="AlphaFoldDB" id="A0A834A7D5"/>